<dbReference type="RefSeq" id="WP_306729246.1">
    <property type="nucleotide sequence ID" value="NZ_JAVDDT010000010.1"/>
</dbReference>
<feature type="transmembrane region" description="Helical" evidence="13">
    <location>
        <begin position="100"/>
        <end position="121"/>
    </location>
</feature>
<evidence type="ECO:0000256" key="5">
    <source>
        <dbReference type="ARBA" id="ARBA00022448"/>
    </source>
</evidence>
<evidence type="ECO:0000256" key="4">
    <source>
        <dbReference type="ARBA" id="ARBA00016452"/>
    </source>
</evidence>
<name>A0ABU0WBB5_9GAMM</name>
<evidence type="ECO:0000256" key="1">
    <source>
        <dbReference type="ARBA" id="ARBA00002442"/>
    </source>
</evidence>
<dbReference type="PRINTS" id="PR01414">
    <property type="entry name" value="CCMBBIOGNSIS"/>
</dbReference>
<feature type="transmembrane region" description="Helical" evidence="13">
    <location>
        <begin position="195"/>
        <end position="216"/>
    </location>
</feature>
<keyword evidence="5 12" id="KW-0813">Transport</keyword>
<reference evidence="14 15" key="1">
    <citation type="submission" date="2023-08" db="EMBL/GenBank/DDBJ databases">
        <title>Whole-genome sequencing of halo(alkali)philic microorganisms from hypersaline lakes.</title>
        <authorList>
            <person name="Sorokin D.Y."/>
            <person name="Abbas B."/>
            <person name="Merkel A.Y."/>
        </authorList>
    </citation>
    <scope>NUCLEOTIDE SEQUENCE [LARGE SCALE GENOMIC DNA]</scope>
    <source>
        <strain evidence="14 15">AB-CW4</strain>
    </source>
</reference>
<evidence type="ECO:0000256" key="11">
    <source>
        <dbReference type="ARBA" id="ARBA00023136"/>
    </source>
</evidence>
<comment type="similarity">
    <text evidence="3 12">Belongs to the CcmB/CycW/HelB family.</text>
</comment>
<evidence type="ECO:0000256" key="9">
    <source>
        <dbReference type="ARBA" id="ARBA00022748"/>
    </source>
</evidence>
<evidence type="ECO:0000256" key="13">
    <source>
        <dbReference type="SAM" id="Phobius"/>
    </source>
</evidence>
<keyword evidence="7 12" id="KW-0997">Cell inner membrane</keyword>
<sequence>MNGVFVATLKRELLLAVRRGADLATPLMFFILVGMLFVLGLEPRPELLLAVGPGVIWVAALLASLLGAERLFRDDYHGGGLELAALSPEPLSLNVLARLLGHWLVTAIPLILLAPLLSLMMNLPWEAVPVLLLVLFLGTPVFTVLSALGAALTVSLRGGGTLLALLVLPLTIPVLIFGSRSVIQAVDGDAVTGLWALASLMLLAISLGPAAIAAALRISLE</sequence>
<dbReference type="PIRSF" id="PIRSF002764">
    <property type="entry name" value="CcmB"/>
    <property type="match status" value="1"/>
</dbReference>
<feature type="transmembrane region" description="Helical" evidence="13">
    <location>
        <begin position="162"/>
        <end position="183"/>
    </location>
</feature>
<keyword evidence="10 13" id="KW-1133">Transmembrane helix</keyword>
<accession>A0ABU0WBB5</accession>
<dbReference type="InterPro" id="IPR026031">
    <property type="entry name" value="Cyt_c_CcmB_bac"/>
</dbReference>
<dbReference type="Pfam" id="PF03379">
    <property type="entry name" value="CcmB"/>
    <property type="match status" value="1"/>
</dbReference>
<keyword evidence="11 12" id="KW-0472">Membrane</keyword>
<evidence type="ECO:0000256" key="12">
    <source>
        <dbReference type="PIRNR" id="PIRNR002764"/>
    </source>
</evidence>
<feature type="transmembrane region" description="Helical" evidence="13">
    <location>
        <begin position="127"/>
        <end position="150"/>
    </location>
</feature>
<dbReference type="EMBL" id="JAVDDT010000010">
    <property type="protein sequence ID" value="MDQ2070750.1"/>
    <property type="molecule type" value="Genomic_DNA"/>
</dbReference>
<protein>
    <recommendedName>
        <fullName evidence="4 12">Heme exporter protein B</fullName>
    </recommendedName>
</protein>
<feature type="transmembrane region" description="Helical" evidence="13">
    <location>
        <begin position="21"/>
        <end position="41"/>
    </location>
</feature>
<keyword evidence="6 12" id="KW-1003">Cell membrane</keyword>
<keyword evidence="8 13" id="KW-0812">Transmembrane</keyword>
<evidence type="ECO:0000256" key="8">
    <source>
        <dbReference type="ARBA" id="ARBA00022692"/>
    </source>
</evidence>
<evidence type="ECO:0000256" key="6">
    <source>
        <dbReference type="ARBA" id="ARBA00022475"/>
    </source>
</evidence>
<evidence type="ECO:0000256" key="2">
    <source>
        <dbReference type="ARBA" id="ARBA00004429"/>
    </source>
</evidence>
<evidence type="ECO:0000313" key="15">
    <source>
        <dbReference type="Proteomes" id="UP001239019"/>
    </source>
</evidence>
<organism evidence="14 15">
    <name type="scientific">Natronospira bacteriovora</name>
    <dbReference type="NCBI Taxonomy" id="3069753"/>
    <lineage>
        <taxon>Bacteria</taxon>
        <taxon>Pseudomonadati</taxon>
        <taxon>Pseudomonadota</taxon>
        <taxon>Gammaproteobacteria</taxon>
        <taxon>Natronospirales</taxon>
        <taxon>Natronospiraceae</taxon>
        <taxon>Natronospira</taxon>
    </lineage>
</organism>
<comment type="subcellular location">
    <subcellularLocation>
        <location evidence="2">Cell inner membrane</location>
        <topology evidence="2">Multi-pass membrane protein</topology>
    </subcellularLocation>
</comment>
<proteinExistence type="inferred from homology"/>
<comment type="caution">
    <text evidence="14">The sequence shown here is derived from an EMBL/GenBank/DDBJ whole genome shotgun (WGS) entry which is preliminary data.</text>
</comment>
<feature type="transmembrane region" description="Helical" evidence="13">
    <location>
        <begin position="47"/>
        <end position="68"/>
    </location>
</feature>
<evidence type="ECO:0000256" key="7">
    <source>
        <dbReference type="ARBA" id="ARBA00022519"/>
    </source>
</evidence>
<keyword evidence="15" id="KW-1185">Reference proteome</keyword>
<dbReference type="Proteomes" id="UP001239019">
    <property type="component" value="Unassembled WGS sequence"/>
</dbReference>
<evidence type="ECO:0000256" key="3">
    <source>
        <dbReference type="ARBA" id="ARBA00010544"/>
    </source>
</evidence>
<dbReference type="PANTHER" id="PTHR30070:SF1">
    <property type="entry name" value="CYTOCHROME C BIOGENESIS B-RELATED"/>
    <property type="match status" value="1"/>
</dbReference>
<dbReference type="NCBIfam" id="TIGR01190">
    <property type="entry name" value="ccmB"/>
    <property type="match status" value="1"/>
</dbReference>
<gene>
    <name evidence="14" type="primary">ccmB</name>
    <name evidence="14" type="ORF">RBH19_12790</name>
</gene>
<dbReference type="PANTHER" id="PTHR30070">
    <property type="entry name" value="HEME EXPORTER PROTEIN B"/>
    <property type="match status" value="1"/>
</dbReference>
<keyword evidence="9 12" id="KW-0201">Cytochrome c-type biogenesis</keyword>
<evidence type="ECO:0000313" key="14">
    <source>
        <dbReference type="EMBL" id="MDQ2070750.1"/>
    </source>
</evidence>
<evidence type="ECO:0000256" key="10">
    <source>
        <dbReference type="ARBA" id="ARBA00022989"/>
    </source>
</evidence>
<dbReference type="InterPro" id="IPR003544">
    <property type="entry name" value="Cyt_c_biogenesis_CcmB"/>
</dbReference>
<comment type="function">
    <text evidence="1 12">Required for the export of heme to the periplasm for the biogenesis of c-type cytochromes.</text>
</comment>